<dbReference type="AlphaFoldDB" id="A0A2A4CN40"/>
<accession>A0A2A4CN40</accession>
<organism evidence="1 2">
    <name type="scientific">Pseudothioclava arenosa</name>
    <dbReference type="NCBI Taxonomy" id="1795308"/>
    <lineage>
        <taxon>Bacteria</taxon>
        <taxon>Pseudomonadati</taxon>
        <taxon>Pseudomonadota</taxon>
        <taxon>Alphaproteobacteria</taxon>
        <taxon>Rhodobacterales</taxon>
        <taxon>Paracoccaceae</taxon>
        <taxon>Pseudothioclava</taxon>
    </lineage>
</organism>
<comment type="caution">
    <text evidence="1">The sequence shown here is derived from an EMBL/GenBank/DDBJ whole genome shotgun (WGS) entry which is preliminary data.</text>
</comment>
<sequence length="121" mass="12342">MTEHENELERFFAAAKAEAPMPSGDFMARVLAEAEATQAGLTAPPVRAPAGRDGLWATISGLFGGSIGLGGMATAALAGLWIGFAGADNLASYWPGTTADIGTLELMPGEDLVTLALGEGY</sequence>
<dbReference type="Proteomes" id="UP000243507">
    <property type="component" value="Unassembled WGS sequence"/>
</dbReference>
<dbReference type="EMBL" id="NTJD01000002">
    <property type="protein sequence ID" value="PCD77413.1"/>
    <property type="molecule type" value="Genomic_DNA"/>
</dbReference>
<proteinExistence type="predicted"/>
<dbReference type="OrthoDB" id="7863719at2"/>
<dbReference type="RefSeq" id="WP_096430836.1">
    <property type="nucleotide sequence ID" value="NZ_NTJD01000002.1"/>
</dbReference>
<protein>
    <submittedName>
        <fullName evidence="1">Dihydroorotate dehydrogenase</fullName>
    </submittedName>
</protein>
<name>A0A2A4CN40_9RHOB</name>
<reference evidence="1 2" key="1">
    <citation type="submission" date="2017-09" db="EMBL/GenBank/DDBJ databases">
        <title>A multilocus sequence analysis scheme for characterization of bacteria in the genus Thioclava.</title>
        <authorList>
            <person name="Liu Y."/>
            <person name="Shao Z."/>
        </authorList>
    </citation>
    <scope>NUCLEOTIDE SEQUENCE [LARGE SCALE GENOMIC DNA]</scope>
    <source>
        <strain evidence="1 2">CAU 1312</strain>
    </source>
</reference>
<evidence type="ECO:0000313" key="1">
    <source>
        <dbReference type="EMBL" id="PCD77413.1"/>
    </source>
</evidence>
<evidence type="ECO:0000313" key="2">
    <source>
        <dbReference type="Proteomes" id="UP000243507"/>
    </source>
</evidence>
<keyword evidence="2" id="KW-1185">Reference proteome</keyword>
<gene>
    <name evidence="1" type="ORF">CLN94_02555</name>
</gene>